<name>A0A088NNT7_9APIC</name>
<feature type="region of interest" description="Disordered" evidence="1">
    <location>
        <begin position="339"/>
        <end position="400"/>
    </location>
</feature>
<dbReference type="AlphaFoldDB" id="A0A088NNT7"/>
<reference evidence="2" key="1">
    <citation type="journal article" date="2014" name="Infect. Genet. Evol.">
        <title>Strong conservation of rhoptry-associated-protein-1 (RAP-1) locus organization and sequence among Babesia isolates infecting sheep from China (Babesia motasi-like phylogenetic group).</title>
        <authorList>
            <person name="Niu Q."/>
            <person name="Valentin C."/>
            <person name="Bonsergent C."/>
            <person name="Malandrin L."/>
        </authorList>
    </citation>
    <scope>NUCLEOTIDE SEQUENCE</scope>
    <source>
        <tissue evidence="2">Blood</tissue>
    </source>
</reference>
<gene>
    <name evidence="2" type="primary">rap-1b</name>
</gene>
<dbReference type="Pfam" id="PF03085">
    <property type="entry name" value="RAP-1"/>
    <property type="match status" value="1"/>
</dbReference>
<evidence type="ECO:0000313" key="2">
    <source>
        <dbReference type="EMBL" id="AIN51396.1"/>
    </source>
</evidence>
<sequence>MALVSKRLARLTALYAALMVPMVIGFPTRSSRLSSNLSGSMFPESLGHEDAIANVSHTRKRLNKAMSQSAAYFTEAVIESVCKLHADEMQACRSVVEPYMLRCEGGKCLHLDLERVEVTGGTGMELPNKFQLDCAFELYKRSPAFPLKALRGIIARFQKGGRYTAYRDFVLQLMLANSVGDGKSSDFESFMRKYLFLAAIQYKTYLMLDNWKAKLQNMIEMSQLFFVDKIERSLVQIIAKIAPKSILGTPANAFEPYAKSFSAYLNSLWVGHEKFAHLYSSVVFIALRSSISNTRHLELSARNQKLVPWKNFYNKFVTPIFGVFKGMYSYVSSKVRKSFGRGKGHASGTGELGAGDRHPNRAAIPLESGVSSSGTESHGGQSQPTQPVEGKGKPIRQVRG</sequence>
<feature type="compositionally biased region" description="Polar residues" evidence="1">
    <location>
        <begin position="369"/>
        <end position="386"/>
    </location>
</feature>
<dbReference type="EMBL" id="KJ205336">
    <property type="protein sequence ID" value="AIN51396.1"/>
    <property type="molecule type" value="Genomic_DNA"/>
</dbReference>
<evidence type="ECO:0000256" key="1">
    <source>
        <dbReference type="SAM" id="MobiDB-lite"/>
    </source>
</evidence>
<accession>A0A088NNT7</accession>
<organism evidence="2">
    <name type="scientific">Babesia sp. Hebei</name>
    <dbReference type="NCBI Taxonomy" id="462222"/>
    <lineage>
        <taxon>Eukaryota</taxon>
        <taxon>Sar</taxon>
        <taxon>Alveolata</taxon>
        <taxon>Apicomplexa</taxon>
        <taxon>Aconoidasida</taxon>
        <taxon>Piroplasmida</taxon>
        <taxon>Babesiidae</taxon>
        <taxon>Babesia</taxon>
    </lineage>
</organism>
<dbReference type="InterPro" id="IPR004318">
    <property type="entry name" value="RAP-1"/>
</dbReference>
<proteinExistence type="predicted"/>
<protein>
    <submittedName>
        <fullName evidence="2">RAP-1b</fullName>
    </submittedName>
</protein>